<sequence>MKRIADDAAHFPAALDRVDSVVTARAVAVTETGTIDSTAARTSVPRGRIDDVTVIPVGDGELADGAQQSGTAVVAGRAQFNRVVASAPGRE</sequence>
<accession>A0ABV4SPN2</accession>
<comment type="caution">
    <text evidence="1">The sequence shown here is derived from an EMBL/GenBank/DDBJ whole genome shotgun (WGS) entry which is preliminary data.</text>
</comment>
<name>A0ABV4SPN2_9ACTN</name>
<reference evidence="1 2" key="1">
    <citation type="submission" date="2024-08" db="EMBL/GenBank/DDBJ databases">
        <title>Genome sequence of Streptomyces aureus CACIA-1.46HGO.</title>
        <authorList>
            <person name="Evangelista-Martinez Z."/>
        </authorList>
    </citation>
    <scope>NUCLEOTIDE SEQUENCE [LARGE SCALE GENOMIC DNA]</scope>
    <source>
        <strain evidence="1 2">CACIA-1.46HGO</strain>
    </source>
</reference>
<dbReference type="Proteomes" id="UP001571476">
    <property type="component" value="Unassembled WGS sequence"/>
</dbReference>
<gene>
    <name evidence="1" type="ORF">ACEG43_30290</name>
</gene>
<keyword evidence="2" id="KW-1185">Reference proteome</keyword>
<protein>
    <submittedName>
        <fullName evidence="1">Uncharacterized protein</fullName>
    </submittedName>
</protein>
<evidence type="ECO:0000313" key="2">
    <source>
        <dbReference type="Proteomes" id="UP001571476"/>
    </source>
</evidence>
<dbReference type="EMBL" id="JBGOSP010000017">
    <property type="protein sequence ID" value="MFA3840429.1"/>
    <property type="molecule type" value="Genomic_DNA"/>
</dbReference>
<dbReference type="RefSeq" id="WP_372564966.1">
    <property type="nucleotide sequence ID" value="NZ_JBGOSP010000017.1"/>
</dbReference>
<evidence type="ECO:0000313" key="1">
    <source>
        <dbReference type="EMBL" id="MFA3840429.1"/>
    </source>
</evidence>
<proteinExistence type="predicted"/>
<organism evidence="1 2">
    <name type="scientific">Streptomyces aureus</name>
    <dbReference type="NCBI Taxonomy" id="193461"/>
    <lineage>
        <taxon>Bacteria</taxon>
        <taxon>Bacillati</taxon>
        <taxon>Actinomycetota</taxon>
        <taxon>Actinomycetes</taxon>
        <taxon>Kitasatosporales</taxon>
        <taxon>Streptomycetaceae</taxon>
        <taxon>Streptomyces</taxon>
    </lineage>
</organism>